<dbReference type="InterPro" id="IPR023365">
    <property type="entry name" value="Sortase_dom-sf"/>
</dbReference>
<dbReference type="STRING" id="2074.BG845_01182"/>
<gene>
    <name evidence="4" type="ORF">BG845_01182</name>
</gene>
<dbReference type="Proteomes" id="UP000194360">
    <property type="component" value="Unassembled WGS sequence"/>
</dbReference>
<dbReference type="PROSITE" id="PS51257">
    <property type="entry name" value="PROKAR_LIPOPROTEIN"/>
    <property type="match status" value="1"/>
</dbReference>
<feature type="active site" description="Acyl-thioester intermediate" evidence="2">
    <location>
        <position position="165"/>
    </location>
</feature>
<dbReference type="Pfam" id="PF04203">
    <property type="entry name" value="Sortase"/>
    <property type="match status" value="1"/>
</dbReference>
<evidence type="ECO:0000256" key="1">
    <source>
        <dbReference type="ARBA" id="ARBA00022801"/>
    </source>
</evidence>
<keyword evidence="5" id="KW-1185">Reference proteome</keyword>
<accession>A0A1Y2N642</accession>
<keyword evidence="1" id="KW-0378">Hydrolase</keyword>
<protein>
    <submittedName>
        <fullName evidence="4">Sortase family protein</fullName>
    </submittedName>
</protein>
<evidence type="ECO:0000256" key="2">
    <source>
        <dbReference type="PIRSR" id="PIRSR605754-1"/>
    </source>
</evidence>
<reference evidence="4 5" key="1">
    <citation type="submission" date="2016-09" db="EMBL/GenBank/DDBJ databases">
        <title>Pseudonocardia autotrophica DSM535, a candidate organism with high potential of specific P450 cytochromes.</title>
        <authorList>
            <person name="Grumaz C."/>
            <person name="Vainshtein Y."/>
            <person name="Kirstahler P."/>
            <person name="Sohn K."/>
        </authorList>
    </citation>
    <scope>NUCLEOTIDE SEQUENCE [LARGE SCALE GENOMIC DNA]</scope>
    <source>
        <strain evidence="4 5">DSM 535</strain>
    </source>
</reference>
<sequence>MIVARAGLRLTVILVACLAVMTAACTSGSGWPEPQAAPVNPAPVGLHIPTIDVSVDEVMGLAVDDNGAVEVPPVDSPELLGWYTPGPGVGEAGPTVLLGHVNGGGLDGVFARLHELAPGDDIQVPTSTGTTTYQVDRVQTIDKTDFPTRDVYGDTDRDTLRLVTCGGTWDPVAESYEAQVIVYATEA</sequence>
<dbReference type="InterPro" id="IPR005754">
    <property type="entry name" value="Sortase"/>
</dbReference>
<feature type="signal peptide" evidence="3">
    <location>
        <begin position="1"/>
        <end position="29"/>
    </location>
</feature>
<name>A0A1Y2N642_PSEAH</name>
<organism evidence="4 5">
    <name type="scientific">Pseudonocardia autotrophica</name>
    <name type="common">Amycolata autotrophica</name>
    <name type="synonym">Nocardia autotrophica</name>
    <dbReference type="NCBI Taxonomy" id="2074"/>
    <lineage>
        <taxon>Bacteria</taxon>
        <taxon>Bacillati</taxon>
        <taxon>Actinomycetota</taxon>
        <taxon>Actinomycetes</taxon>
        <taxon>Pseudonocardiales</taxon>
        <taxon>Pseudonocardiaceae</taxon>
        <taxon>Pseudonocardia</taxon>
    </lineage>
</organism>
<comment type="caution">
    <text evidence="4">The sequence shown here is derived from an EMBL/GenBank/DDBJ whole genome shotgun (WGS) entry which is preliminary data.</text>
</comment>
<dbReference type="SUPFAM" id="SSF63817">
    <property type="entry name" value="Sortase"/>
    <property type="match status" value="1"/>
</dbReference>
<evidence type="ECO:0000256" key="3">
    <source>
        <dbReference type="SAM" id="SignalP"/>
    </source>
</evidence>
<feature type="active site" description="Proton donor/acceptor" evidence="2">
    <location>
        <position position="100"/>
    </location>
</feature>
<dbReference type="GO" id="GO:0016787">
    <property type="term" value="F:hydrolase activity"/>
    <property type="evidence" value="ECO:0007669"/>
    <property type="project" value="UniProtKB-KW"/>
</dbReference>
<dbReference type="EMBL" id="MIGB01000004">
    <property type="protein sequence ID" value="OSY42940.1"/>
    <property type="molecule type" value="Genomic_DNA"/>
</dbReference>
<keyword evidence="3" id="KW-0732">Signal</keyword>
<proteinExistence type="predicted"/>
<evidence type="ECO:0000313" key="4">
    <source>
        <dbReference type="EMBL" id="OSY42940.1"/>
    </source>
</evidence>
<evidence type="ECO:0000313" key="5">
    <source>
        <dbReference type="Proteomes" id="UP000194360"/>
    </source>
</evidence>
<dbReference type="CDD" id="cd05829">
    <property type="entry name" value="Sortase_F"/>
    <property type="match status" value="1"/>
</dbReference>
<feature type="chain" id="PRO_5039397848" evidence="3">
    <location>
        <begin position="30"/>
        <end position="187"/>
    </location>
</feature>
<dbReference type="InterPro" id="IPR042001">
    <property type="entry name" value="Sortase_F"/>
</dbReference>
<dbReference type="Gene3D" id="2.40.260.10">
    <property type="entry name" value="Sortase"/>
    <property type="match status" value="1"/>
</dbReference>
<dbReference type="AlphaFoldDB" id="A0A1Y2N642"/>